<dbReference type="PANTHER" id="PTHR42823">
    <property type="entry name" value="ATP SYNTHASE SUBUNIT A, CHLOROPLASTIC"/>
    <property type="match status" value="1"/>
</dbReference>
<keyword evidence="15" id="KW-1185">Reference proteome</keyword>
<dbReference type="PROSITE" id="PS00449">
    <property type="entry name" value="ATPASE_A"/>
    <property type="match status" value="1"/>
</dbReference>
<evidence type="ECO:0000256" key="11">
    <source>
        <dbReference type="ARBA" id="ARBA00023310"/>
    </source>
</evidence>
<dbReference type="OrthoDB" id="9789241at2"/>
<dbReference type="GO" id="GO:0042777">
    <property type="term" value="P:proton motive force-driven plasma membrane ATP synthesis"/>
    <property type="evidence" value="ECO:0007669"/>
    <property type="project" value="TreeGrafter"/>
</dbReference>
<dbReference type="Gene3D" id="1.20.120.220">
    <property type="entry name" value="ATP synthase, F0 complex, subunit A"/>
    <property type="match status" value="1"/>
</dbReference>
<dbReference type="EMBL" id="SUMF01000002">
    <property type="protein sequence ID" value="TJZ77487.1"/>
    <property type="molecule type" value="Genomic_DNA"/>
</dbReference>
<keyword evidence="6 12" id="KW-0812">Transmembrane</keyword>
<keyword evidence="9 12" id="KW-0406">Ion transport</keyword>
<proteinExistence type="inferred from homology"/>
<evidence type="ECO:0000256" key="8">
    <source>
        <dbReference type="ARBA" id="ARBA00022989"/>
    </source>
</evidence>
<sequence>MAAEQLSATDYIVHHLTHWRLQTDGFWSGFHLDTFWFSLILGFVFVGLFGYVARKATSGVPGRLQNFVELIVEMVDSQIKDAFHGKSKVIGPLSLTIFVWVFLMNSMDFLPVDLLPTIAQLIGHYGFGMDPHHVYLRVVPTADVNLTFAMSLSVLLVIIGFSIKAKGVVGWIKELLTKPFHAEGLVMSIILAPVNLVFQAIELLAKPISLSLRLFGNMYAGELIFILIALLPFWAQWVLGAPWAIFHILIVTLQAFVFMMLTIVYLSLAVEDH</sequence>
<reference evidence="14 15" key="1">
    <citation type="submission" date="2019-04" db="EMBL/GenBank/DDBJ databases">
        <title>Chitiniphilus eburnea sp. nov., a novel chitinolytic bacterium isolated from aquaculture sludge.</title>
        <authorList>
            <person name="Sheng M."/>
        </authorList>
    </citation>
    <scope>NUCLEOTIDE SEQUENCE [LARGE SCALE GENOMIC DNA]</scope>
    <source>
        <strain evidence="14 15">HX-2-15</strain>
    </source>
</reference>
<evidence type="ECO:0000256" key="6">
    <source>
        <dbReference type="ARBA" id="ARBA00022692"/>
    </source>
</evidence>
<evidence type="ECO:0000313" key="15">
    <source>
        <dbReference type="Proteomes" id="UP000310016"/>
    </source>
</evidence>
<dbReference type="HAMAP" id="MF_01393">
    <property type="entry name" value="ATP_synth_a_bact"/>
    <property type="match status" value="1"/>
</dbReference>
<keyword evidence="3 12" id="KW-0813">Transport</keyword>
<name>A0A4U0Q898_9NEIS</name>
<dbReference type="InterPro" id="IPR023011">
    <property type="entry name" value="ATP_synth_F0_asu_AS"/>
</dbReference>
<gene>
    <name evidence="12 14" type="primary">atpB</name>
    <name evidence="14" type="ORF">FAZ21_03890</name>
</gene>
<keyword evidence="7 12" id="KW-0375">Hydrogen ion transport</keyword>
<dbReference type="GO" id="GO:0005886">
    <property type="term" value="C:plasma membrane"/>
    <property type="evidence" value="ECO:0007669"/>
    <property type="project" value="UniProtKB-SubCell"/>
</dbReference>
<feature type="transmembrane region" description="Helical" evidence="12">
    <location>
        <begin position="144"/>
        <end position="163"/>
    </location>
</feature>
<feature type="transmembrane region" description="Helical" evidence="12">
    <location>
        <begin position="184"/>
        <end position="205"/>
    </location>
</feature>
<feature type="transmembrane region" description="Helical" evidence="12">
    <location>
        <begin position="246"/>
        <end position="268"/>
    </location>
</feature>
<dbReference type="NCBIfam" id="NF004477">
    <property type="entry name" value="PRK05815.1-1"/>
    <property type="match status" value="1"/>
</dbReference>
<dbReference type="RefSeq" id="WP_136771962.1">
    <property type="nucleotide sequence ID" value="NZ_CP156074.1"/>
</dbReference>
<comment type="similarity">
    <text evidence="2 12 13">Belongs to the ATPase A chain family.</text>
</comment>
<dbReference type="GO" id="GO:0046933">
    <property type="term" value="F:proton-transporting ATP synthase activity, rotational mechanism"/>
    <property type="evidence" value="ECO:0007669"/>
    <property type="project" value="UniProtKB-UniRule"/>
</dbReference>
<keyword evidence="5 12" id="KW-0138">CF(0)</keyword>
<dbReference type="GO" id="GO:0045259">
    <property type="term" value="C:proton-transporting ATP synthase complex"/>
    <property type="evidence" value="ECO:0007669"/>
    <property type="project" value="UniProtKB-KW"/>
</dbReference>
<dbReference type="InterPro" id="IPR000568">
    <property type="entry name" value="ATP_synth_F0_asu"/>
</dbReference>
<feature type="transmembrane region" description="Helical" evidence="12">
    <location>
        <begin position="35"/>
        <end position="53"/>
    </location>
</feature>
<dbReference type="CDD" id="cd00310">
    <property type="entry name" value="ATP-synt_Fo_a_6"/>
    <property type="match status" value="1"/>
</dbReference>
<feature type="transmembrane region" description="Helical" evidence="12">
    <location>
        <begin position="89"/>
        <end position="107"/>
    </location>
</feature>
<dbReference type="Pfam" id="PF00119">
    <property type="entry name" value="ATP-synt_A"/>
    <property type="match status" value="1"/>
</dbReference>
<evidence type="ECO:0000256" key="5">
    <source>
        <dbReference type="ARBA" id="ARBA00022547"/>
    </source>
</evidence>
<evidence type="ECO:0000256" key="9">
    <source>
        <dbReference type="ARBA" id="ARBA00023065"/>
    </source>
</evidence>
<organism evidence="14 15">
    <name type="scientific">Chitiniphilus eburneus</name>
    <dbReference type="NCBI Taxonomy" id="2571148"/>
    <lineage>
        <taxon>Bacteria</taxon>
        <taxon>Pseudomonadati</taxon>
        <taxon>Pseudomonadota</taxon>
        <taxon>Betaproteobacteria</taxon>
        <taxon>Neisseriales</taxon>
        <taxon>Chitinibacteraceae</taxon>
        <taxon>Chitiniphilus</taxon>
    </lineage>
</organism>
<evidence type="ECO:0000256" key="13">
    <source>
        <dbReference type="RuleBase" id="RU000483"/>
    </source>
</evidence>
<evidence type="ECO:0000256" key="3">
    <source>
        <dbReference type="ARBA" id="ARBA00022448"/>
    </source>
</evidence>
<dbReference type="InterPro" id="IPR035908">
    <property type="entry name" value="F0_ATP_A_sf"/>
</dbReference>
<evidence type="ECO:0000256" key="10">
    <source>
        <dbReference type="ARBA" id="ARBA00023136"/>
    </source>
</evidence>
<protein>
    <recommendedName>
        <fullName evidence="12 13">ATP synthase subunit a</fullName>
    </recommendedName>
    <alternativeName>
        <fullName evidence="12">ATP synthase F0 sector subunit a</fullName>
    </alternativeName>
    <alternativeName>
        <fullName evidence="12">F-ATPase subunit 6</fullName>
    </alternativeName>
</protein>
<evidence type="ECO:0000256" key="1">
    <source>
        <dbReference type="ARBA" id="ARBA00004141"/>
    </source>
</evidence>
<dbReference type="FunFam" id="1.20.120.220:FF:000002">
    <property type="entry name" value="ATP synthase subunit a"/>
    <property type="match status" value="1"/>
</dbReference>
<feature type="transmembrane region" description="Helical" evidence="12">
    <location>
        <begin position="217"/>
        <end position="239"/>
    </location>
</feature>
<dbReference type="NCBIfam" id="TIGR01131">
    <property type="entry name" value="ATP_synt_6_or_A"/>
    <property type="match status" value="1"/>
</dbReference>
<comment type="function">
    <text evidence="12 13">Key component of the proton channel; it plays a direct role in the translocation of protons across the membrane.</text>
</comment>
<evidence type="ECO:0000313" key="14">
    <source>
        <dbReference type="EMBL" id="TJZ77487.1"/>
    </source>
</evidence>
<evidence type="ECO:0000256" key="7">
    <source>
        <dbReference type="ARBA" id="ARBA00022781"/>
    </source>
</evidence>
<keyword evidence="10 12" id="KW-0472">Membrane</keyword>
<dbReference type="InterPro" id="IPR045082">
    <property type="entry name" value="ATP_syn_F0_a_bact/chloroplast"/>
</dbReference>
<evidence type="ECO:0000256" key="12">
    <source>
        <dbReference type="HAMAP-Rule" id="MF_01393"/>
    </source>
</evidence>
<evidence type="ECO:0000256" key="2">
    <source>
        <dbReference type="ARBA" id="ARBA00006810"/>
    </source>
</evidence>
<accession>A0A4U0Q898</accession>
<comment type="subcellular location">
    <subcellularLocation>
        <location evidence="12 13">Cell membrane</location>
        <topology evidence="12 13">Multi-pass membrane protein</topology>
    </subcellularLocation>
    <subcellularLocation>
        <location evidence="1">Membrane</location>
        <topology evidence="1">Multi-pass membrane protein</topology>
    </subcellularLocation>
</comment>
<keyword evidence="8 12" id="KW-1133">Transmembrane helix</keyword>
<dbReference type="Proteomes" id="UP000310016">
    <property type="component" value="Unassembled WGS sequence"/>
</dbReference>
<dbReference type="PANTHER" id="PTHR42823:SF3">
    <property type="entry name" value="ATP SYNTHASE SUBUNIT A, CHLOROPLASTIC"/>
    <property type="match status" value="1"/>
</dbReference>
<keyword evidence="4 12" id="KW-1003">Cell membrane</keyword>
<comment type="caution">
    <text evidence="14">The sequence shown here is derived from an EMBL/GenBank/DDBJ whole genome shotgun (WGS) entry which is preliminary data.</text>
</comment>
<dbReference type="SUPFAM" id="SSF81336">
    <property type="entry name" value="F1F0 ATP synthase subunit A"/>
    <property type="match status" value="1"/>
</dbReference>
<evidence type="ECO:0000256" key="4">
    <source>
        <dbReference type="ARBA" id="ARBA00022475"/>
    </source>
</evidence>
<keyword evidence="11 12" id="KW-0066">ATP synthesis</keyword>
<dbReference type="AlphaFoldDB" id="A0A4U0Q898"/>